<comment type="caution">
    <text evidence="2">The sequence shown here is derived from an EMBL/GenBank/DDBJ whole genome shotgun (WGS) entry which is preliminary data.</text>
</comment>
<organism evidence="2 3">
    <name type="scientific">Pedobacter cryoconitis</name>
    <dbReference type="NCBI Taxonomy" id="188932"/>
    <lineage>
        <taxon>Bacteria</taxon>
        <taxon>Pseudomonadati</taxon>
        <taxon>Bacteroidota</taxon>
        <taxon>Sphingobacteriia</taxon>
        <taxon>Sphingobacteriales</taxon>
        <taxon>Sphingobacteriaceae</taxon>
        <taxon>Pedobacter</taxon>
    </lineage>
</organism>
<evidence type="ECO:0000313" key="2">
    <source>
        <dbReference type="EMBL" id="RAJ31149.1"/>
    </source>
</evidence>
<dbReference type="AlphaFoldDB" id="A0A327SQI3"/>
<accession>A0A327SQI3</accession>
<dbReference type="Proteomes" id="UP000249754">
    <property type="component" value="Unassembled WGS sequence"/>
</dbReference>
<dbReference type="RefSeq" id="WP_111633883.1">
    <property type="nucleotide sequence ID" value="NZ_QLLR01000009.1"/>
</dbReference>
<dbReference type="EMBL" id="QLLR01000009">
    <property type="protein sequence ID" value="RAJ31149.1"/>
    <property type="molecule type" value="Genomic_DNA"/>
</dbReference>
<sequence length="137" mass="15312">MANTSLNTGFKDPVKKTDKRPKHRGGAPQKRIKRANGIRVRLTATERFMIESKAREAGMRISDWIRAAALKAKVVGRISEEDRRVLHLLAGMANNLNQLTKLAHTSGIMSIVIKCDNLLTEIDQTLKYLNSDDGKDT</sequence>
<evidence type="ECO:0000256" key="1">
    <source>
        <dbReference type="SAM" id="MobiDB-lite"/>
    </source>
</evidence>
<proteinExistence type="predicted"/>
<dbReference type="Pfam" id="PF21983">
    <property type="entry name" value="NikA-like"/>
    <property type="match status" value="1"/>
</dbReference>
<reference evidence="2 3" key="1">
    <citation type="submission" date="2018-06" db="EMBL/GenBank/DDBJ databases">
        <title>Genomic Encyclopedia of Archaeal and Bacterial Type Strains, Phase II (KMG-II): from individual species to whole genera.</title>
        <authorList>
            <person name="Goeker M."/>
        </authorList>
    </citation>
    <scope>NUCLEOTIDE SEQUENCE [LARGE SCALE GENOMIC DNA]</scope>
    <source>
        <strain evidence="2 3">DSM 14825</strain>
    </source>
</reference>
<feature type="region of interest" description="Disordered" evidence="1">
    <location>
        <begin position="1"/>
        <end position="33"/>
    </location>
</feature>
<dbReference type="OrthoDB" id="3268254at2"/>
<dbReference type="InterPro" id="IPR053842">
    <property type="entry name" value="NikA-like"/>
</dbReference>
<name>A0A327SQI3_9SPHI</name>
<protein>
    <submittedName>
        <fullName evidence="2">Mobilization protein MobC</fullName>
    </submittedName>
</protein>
<evidence type="ECO:0000313" key="3">
    <source>
        <dbReference type="Proteomes" id="UP000249754"/>
    </source>
</evidence>
<gene>
    <name evidence="2" type="ORF">LY11_02380</name>
</gene>
<feature type="compositionally biased region" description="Basic residues" evidence="1">
    <location>
        <begin position="17"/>
        <end position="33"/>
    </location>
</feature>